<feature type="signal peptide" evidence="1">
    <location>
        <begin position="1"/>
        <end position="23"/>
    </location>
</feature>
<feature type="chain" id="PRO_5004220212" description="DUF2202 domain-containing protein" evidence="1">
    <location>
        <begin position="24"/>
        <end position="200"/>
    </location>
</feature>
<keyword evidence="1" id="KW-0732">Signal</keyword>
<reference evidence="3" key="1">
    <citation type="submission" date="2006-07" db="EMBL/GenBank/DDBJ databases">
        <title>Complete sequence of Thiomicrospira crunogena XCL-2.</title>
        <authorList>
            <consortium name="US DOE Joint Genome Institute"/>
            <person name="Copeland A."/>
            <person name="Lucas S."/>
            <person name="Lapidus A."/>
            <person name="Barry K."/>
            <person name="Detter J.C."/>
            <person name="Glavina del Rio T."/>
            <person name="Hammon N."/>
            <person name="Israni S."/>
            <person name="Dalin E."/>
            <person name="Tice H."/>
            <person name="Pitluck S."/>
            <person name="Chain P."/>
            <person name="Malfatti S."/>
            <person name="Shin M."/>
            <person name="Vergez L."/>
            <person name="Schmutz J."/>
            <person name="Larimer F."/>
            <person name="Land M."/>
            <person name="Hauser L."/>
            <person name="Kyrpides N."/>
            <person name="Lykidis A."/>
            <person name="Scott K.M."/>
            <person name="Sievert S."/>
            <person name="Kerfeld C."/>
            <person name="Freyermuth S."/>
            <person name="Dobrinski K."/>
            <person name="Boller A."/>
            <person name="Fitzpatrick K."/>
            <person name="Thoma P."/>
            <person name="Moore J."/>
            <person name="Richardson P."/>
        </authorList>
    </citation>
    <scope>NUCLEOTIDE SEQUENCE</scope>
    <source>
        <strain evidence="3">XCL-2</strain>
    </source>
</reference>
<dbReference type="OrthoDB" id="9801086at2"/>
<dbReference type="SUPFAM" id="SSF47240">
    <property type="entry name" value="Ferritin-like"/>
    <property type="match status" value="1"/>
</dbReference>
<dbReference type="InterPro" id="IPR009078">
    <property type="entry name" value="Ferritin-like_SF"/>
</dbReference>
<dbReference type="Pfam" id="PF09968">
    <property type="entry name" value="DUF2202"/>
    <property type="match status" value="1"/>
</dbReference>
<dbReference type="EMBL" id="CP000109">
    <property type="protein sequence ID" value="ABB41124.1"/>
    <property type="molecule type" value="Genomic_DNA"/>
</dbReference>
<dbReference type="HOGENOM" id="CLU_051317_1_2_6"/>
<accession>Q31I99</accession>
<dbReference type="eggNOG" id="COG4902">
    <property type="taxonomic scope" value="Bacteria"/>
</dbReference>
<name>Q31I99_HYDCU</name>
<proteinExistence type="predicted"/>
<evidence type="ECO:0000313" key="3">
    <source>
        <dbReference type="EMBL" id="ABB41124.1"/>
    </source>
</evidence>
<dbReference type="InterPro" id="IPR012347">
    <property type="entry name" value="Ferritin-like"/>
</dbReference>
<dbReference type="Gene3D" id="1.20.1260.10">
    <property type="match status" value="1"/>
</dbReference>
<evidence type="ECO:0000259" key="2">
    <source>
        <dbReference type="Pfam" id="PF09968"/>
    </source>
</evidence>
<dbReference type="AlphaFoldDB" id="Q31I99"/>
<protein>
    <recommendedName>
        <fullName evidence="2">DUF2202 domain-containing protein</fullName>
    </recommendedName>
</protein>
<sequence length="200" mass="23033">MKNALLSLLLTSFLSALTAQAHATDTSVIAQISSDEEAGLLYMREEEKLARDVYLTLYERWEVNIFENIAKSEQTHTETIQSLLDKYALPDPVLDDSVGIFTDYHFTELYVALTEAGSGSYEDALRVGIQIEELDIRDIAEKISQVEDNPDIVEVYENLMKGSRNHLRSFWRLFEENDLVYEPQYISEEEFYEIVNSPME</sequence>
<evidence type="ECO:0000256" key="1">
    <source>
        <dbReference type="SAM" id="SignalP"/>
    </source>
</evidence>
<dbReference type="STRING" id="317025.Tcr_0528"/>
<dbReference type="InterPro" id="IPR019243">
    <property type="entry name" value="DUF2202"/>
</dbReference>
<organism evidence="3">
    <name type="scientific">Hydrogenovibrio crunogenus (strain DSM 25203 / XCL-2)</name>
    <name type="common">Thiomicrospira crunogena</name>
    <dbReference type="NCBI Taxonomy" id="317025"/>
    <lineage>
        <taxon>Bacteria</taxon>
        <taxon>Pseudomonadati</taxon>
        <taxon>Pseudomonadota</taxon>
        <taxon>Gammaproteobacteria</taxon>
        <taxon>Thiotrichales</taxon>
        <taxon>Piscirickettsiaceae</taxon>
        <taxon>Hydrogenovibrio</taxon>
    </lineage>
</organism>
<gene>
    <name evidence="3" type="ordered locus">Tcr_0528</name>
</gene>
<feature type="domain" description="DUF2202" evidence="2">
    <location>
        <begin position="37"/>
        <end position="197"/>
    </location>
</feature>
<dbReference type="CDD" id="cd01048">
    <property type="entry name" value="Ferritin_like_AB2"/>
    <property type="match status" value="1"/>
</dbReference>
<dbReference type="KEGG" id="tcx:Tcr_0528"/>